<dbReference type="EC" id="1.5.5.2" evidence="2 5"/>
<sequence>MDVIRPKHDPENEPQRYREGPVAFEPLTREELEAIYRDARLSIPAGIRIPLATMLSFGAGFALGGGQGSKMSGLRFRAEHAHKLPTTTTGWYLYHKSKNYHVMKGGVREGLKMGAKVSFLTTAMFAIEQMFDTYRGTADLLNTVTSCVTVAGGFSLWNRFSLPMTARTTKAALVVGVVYGGVQDLLGLARGRRISYIERPSTNSTRSLHSSSTNSSPSGNLTLADAVDITTSPQNHHQEPNSNMPPAVSSPLAVLPLKNVLRSWMTTTVSSSPILLPPSLKIMSGLAHTTSPALNPDSNPLLRALLKKTFYAQFCAGENASEVRQTIQQLKDIGFRGVILGYAKEVVAPHEGESTPNQAGAATIQSEVEPWATGTLMTVLLASEGDFVALKFTGAGSQALSDLRRRQAPSKELAEAIDTICELARKRGVRLLFDAEQTAVQDGIDDWTMMYMRKYNCDEPRKAVVYGTYQAYLKKTPETLRNHLKDAKEKGFTLGVKLVRGAYLGSDPREVIHDTKEDTDRAYDGIAESLLKREWRAPLLDASLEGNAFPDVAVVLATHNRESVLKAKRLIASGEADARTDVAFAQLQGMADEVSCELVAGNKNSDTKTNAYKYLVWGSTGECMKYLLRRAYENKDAVQRTVSGREAMKGEVVRRVKGLFGLS</sequence>
<comment type="caution">
    <text evidence="8">The sequence shown here is derived from an EMBL/GenBank/DDBJ whole genome shotgun (WGS) entry which is preliminary data.</text>
</comment>
<reference evidence="8" key="1">
    <citation type="journal article" date="2023" name="Mol. Phylogenet. Evol.">
        <title>Genome-scale phylogeny and comparative genomics of the fungal order Sordariales.</title>
        <authorList>
            <person name="Hensen N."/>
            <person name="Bonometti L."/>
            <person name="Westerberg I."/>
            <person name="Brannstrom I.O."/>
            <person name="Guillou S."/>
            <person name="Cros-Aarteil S."/>
            <person name="Calhoun S."/>
            <person name="Haridas S."/>
            <person name="Kuo A."/>
            <person name="Mondo S."/>
            <person name="Pangilinan J."/>
            <person name="Riley R."/>
            <person name="LaButti K."/>
            <person name="Andreopoulos B."/>
            <person name="Lipzen A."/>
            <person name="Chen C."/>
            <person name="Yan M."/>
            <person name="Daum C."/>
            <person name="Ng V."/>
            <person name="Clum A."/>
            <person name="Steindorff A."/>
            <person name="Ohm R.A."/>
            <person name="Martin F."/>
            <person name="Silar P."/>
            <person name="Natvig D.O."/>
            <person name="Lalanne C."/>
            <person name="Gautier V."/>
            <person name="Ament-Velasquez S.L."/>
            <person name="Kruys A."/>
            <person name="Hutchinson M.I."/>
            <person name="Powell A.J."/>
            <person name="Barry K."/>
            <person name="Miller A.N."/>
            <person name="Grigoriev I.V."/>
            <person name="Debuchy R."/>
            <person name="Gladieux P."/>
            <person name="Hiltunen Thoren M."/>
            <person name="Johannesson H."/>
        </authorList>
    </citation>
    <scope>NUCLEOTIDE SEQUENCE</scope>
    <source>
        <strain evidence="8">PSN324</strain>
    </source>
</reference>
<dbReference type="FunFam" id="3.20.20.220:FF:000013">
    <property type="entry name" value="Proline dehydrogenase"/>
    <property type="match status" value="1"/>
</dbReference>
<evidence type="ECO:0000259" key="7">
    <source>
        <dbReference type="Pfam" id="PF01619"/>
    </source>
</evidence>
<dbReference type="PANTHER" id="PTHR13914:SF30">
    <property type="entry name" value="PROLINE DEHYDROGENASE"/>
    <property type="match status" value="1"/>
</dbReference>
<dbReference type="InterPro" id="IPR015659">
    <property type="entry name" value="Proline_oxidase"/>
</dbReference>
<dbReference type="EMBL" id="MU864942">
    <property type="protein sequence ID" value="KAK4465116.1"/>
    <property type="molecule type" value="Genomic_DNA"/>
</dbReference>
<gene>
    <name evidence="8" type="ORF">QBC42DRAFT_336534</name>
</gene>
<comment type="catalytic activity">
    <reaction evidence="5">
        <text>L-proline + a quinone = (S)-1-pyrroline-5-carboxylate + a quinol + H(+)</text>
        <dbReference type="Rhea" id="RHEA:23784"/>
        <dbReference type="ChEBI" id="CHEBI:15378"/>
        <dbReference type="ChEBI" id="CHEBI:17388"/>
        <dbReference type="ChEBI" id="CHEBI:24646"/>
        <dbReference type="ChEBI" id="CHEBI:60039"/>
        <dbReference type="ChEBI" id="CHEBI:132124"/>
        <dbReference type="EC" id="1.5.5.2"/>
    </reaction>
</comment>
<comment type="function">
    <text evidence="5">Converts proline to delta-1-pyrroline-5-carboxylate.</text>
</comment>
<evidence type="ECO:0000256" key="5">
    <source>
        <dbReference type="RuleBase" id="RU364054"/>
    </source>
</evidence>
<proteinExistence type="inferred from homology"/>
<evidence type="ECO:0000256" key="6">
    <source>
        <dbReference type="SAM" id="MobiDB-lite"/>
    </source>
</evidence>
<dbReference type="GO" id="GO:0005739">
    <property type="term" value="C:mitochondrion"/>
    <property type="evidence" value="ECO:0007669"/>
    <property type="project" value="TreeGrafter"/>
</dbReference>
<keyword evidence="3 5" id="KW-0560">Oxidoreductase</keyword>
<dbReference type="Proteomes" id="UP001321749">
    <property type="component" value="Unassembled WGS sequence"/>
</dbReference>
<evidence type="ECO:0000313" key="8">
    <source>
        <dbReference type="EMBL" id="KAK4465116.1"/>
    </source>
</evidence>
<organism evidence="8 9">
    <name type="scientific">Cladorrhinum samala</name>
    <dbReference type="NCBI Taxonomy" id="585594"/>
    <lineage>
        <taxon>Eukaryota</taxon>
        <taxon>Fungi</taxon>
        <taxon>Dikarya</taxon>
        <taxon>Ascomycota</taxon>
        <taxon>Pezizomycotina</taxon>
        <taxon>Sordariomycetes</taxon>
        <taxon>Sordariomycetidae</taxon>
        <taxon>Sordariales</taxon>
        <taxon>Podosporaceae</taxon>
        <taxon>Cladorrhinum</taxon>
    </lineage>
</organism>
<comment type="similarity">
    <text evidence="1 5">Belongs to the proline oxidase family.</text>
</comment>
<dbReference type="Pfam" id="PF01619">
    <property type="entry name" value="Pro_dh"/>
    <property type="match status" value="1"/>
</dbReference>
<feature type="region of interest" description="Disordered" evidence="6">
    <location>
        <begin position="1"/>
        <end position="20"/>
    </location>
</feature>
<dbReference type="GO" id="GO:0071949">
    <property type="term" value="F:FAD binding"/>
    <property type="evidence" value="ECO:0007669"/>
    <property type="project" value="TreeGrafter"/>
</dbReference>
<feature type="domain" description="Proline dehydrogenase" evidence="7">
    <location>
        <begin position="324"/>
        <end position="640"/>
    </location>
</feature>
<evidence type="ECO:0000256" key="3">
    <source>
        <dbReference type="ARBA" id="ARBA00023002"/>
    </source>
</evidence>
<keyword evidence="5" id="KW-0285">Flavoprotein</keyword>
<dbReference type="GO" id="GO:0010133">
    <property type="term" value="P:L-proline catabolic process to L-glutamate"/>
    <property type="evidence" value="ECO:0007669"/>
    <property type="project" value="TreeGrafter"/>
</dbReference>
<evidence type="ECO:0000256" key="2">
    <source>
        <dbReference type="ARBA" id="ARBA00012695"/>
    </source>
</evidence>
<keyword evidence="4 5" id="KW-0642">Proline metabolism</keyword>
<reference evidence="8" key="2">
    <citation type="submission" date="2023-06" db="EMBL/GenBank/DDBJ databases">
        <authorList>
            <consortium name="Lawrence Berkeley National Laboratory"/>
            <person name="Mondo S.J."/>
            <person name="Hensen N."/>
            <person name="Bonometti L."/>
            <person name="Westerberg I."/>
            <person name="Brannstrom I.O."/>
            <person name="Guillou S."/>
            <person name="Cros-Aarteil S."/>
            <person name="Calhoun S."/>
            <person name="Haridas S."/>
            <person name="Kuo A."/>
            <person name="Pangilinan J."/>
            <person name="Riley R."/>
            <person name="Labutti K."/>
            <person name="Andreopoulos B."/>
            <person name="Lipzen A."/>
            <person name="Chen C."/>
            <person name="Yanf M."/>
            <person name="Daum C."/>
            <person name="Ng V."/>
            <person name="Clum A."/>
            <person name="Steindorff A."/>
            <person name="Ohm R."/>
            <person name="Martin F."/>
            <person name="Silar P."/>
            <person name="Natvig D."/>
            <person name="Lalanne C."/>
            <person name="Gautier V."/>
            <person name="Ament-Velasquez S.L."/>
            <person name="Kruys A."/>
            <person name="Hutchinson M.I."/>
            <person name="Powell A.J."/>
            <person name="Barry K."/>
            <person name="Miller A.N."/>
            <person name="Grigoriev I.V."/>
            <person name="Debuchy R."/>
            <person name="Gladieux P."/>
            <person name="Thoren M.H."/>
            <person name="Johannesson H."/>
        </authorList>
    </citation>
    <scope>NUCLEOTIDE SEQUENCE</scope>
    <source>
        <strain evidence="8">PSN324</strain>
    </source>
</reference>
<dbReference type="AlphaFoldDB" id="A0AAV9HWL6"/>
<evidence type="ECO:0000256" key="1">
    <source>
        <dbReference type="ARBA" id="ARBA00005869"/>
    </source>
</evidence>
<keyword evidence="5" id="KW-0274">FAD</keyword>
<feature type="region of interest" description="Disordered" evidence="6">
    <location>
        <begin position="200"/>
        <end position="222"/>
    </location>
</feature>
<dbReference type="GO" id="GO:0004657">
    <property type="term" value="F:proline dehydrogenase activity"/>
    <property type="evidence" value="ECO:0007669"/>
    <property type="project" value="UniProtKB-EC"/>
</dbReference>
<dbReference type="SUPFAM" id="SSF51730">
    <property type="entry name" value="FAD-linked oxidoreductase"/>
    <property type="match status" value="1"/>
</dbReference>
<dbReference type="Gene3D" id="3.20.20.220">
    <property type="match status" value="1"/>
</dbReference>
<accession>A0AAV9HWL6</accession>
<dbReference type="InterPro" id="IPR029041">
    <property type="entry name" value="FAD-linked_oxidoreductase-like"/>
</dbReference>
<dbReference type="InterPro" id="IPR002872">
    <property type="entry name" value="Proline_DH_dom"/>
</dbReference>
<feature type="compositionally biased region" description="Low complexity" evidence="6">
    <location>
        <begin position="201"/>
        <end position="222"/>
    </location>
</feature>
<keyword evidence="9" id="KW-1185">Reference proteome</keyword>
<name>A0AAV9HWL6_9PEZI</name>
<protein>
    <recommendedName>
        <fullName evidence="2 5">Proline dehydrogenase</fullName>
        <ecNumber evidence="2 5">1.5.5.2</ecNumber>
    </recommendedName>
</protein>
<feature type="compositionally biased region" description="Basic and acidic residues" evidence="6">
    <location>
        <begin position="1"/>
        <end position="19"/>
    </location>
</feature>
<dbReference type="PANTHER" id="PTHR13914">
    <property type="entry name" value="PROLINE OXIDASE"/>
    <property type="match status" value="1"/>
</dbReference>
<comment type="cofactor">
    <cofactor evidence="5">
        <name>FAD</name>
        <dbReference type="ChEBI" id="CHEBI:57692"/>
    </cofactor>
</comment>
<evidence type="ECO:0000313" key="9">
    <source>
        <dbReference type="Proteomes" id="UP001321749"/>
    </source>
</evidence>
<evidence type="ECO:0000256" key="4">
    <source>
        <dbReference type="ARBA" id="ARBA00023062"/>
    </source>
</evidence>